<reference evidence="2 3" key="1">
    <citation type="submission" date="2015-05" db="EMBL/GenBank/DDBJ databases">
        <title>Genome sequencing and analysis of members of genus Stenotrophomonas.</title>
        <authorList>
            <person name="Patil P.P."/>
            <person name="Midha S."/>
            <person name="Patil P.B."/>
        </authorList>
    </citation>
    <scope>NUCLEOTIDE SEQUENCE [LARGE SCALE GENOMIC DNA]</scope>
    <source>
        <strain evidence="2 3">DSM 18929</strain>
    </source>
</reference>
<evidence type="ECO:0000313" key="3">
    <source>
        <dbReference type="Proteomes" id="UP000050864"/>
    </source>
</evidence>
<dbReference type="AlphaFoldDB" id="A0A0R0C9L9"/>
<dbReference type="PATRIC" id="fig|405444.3.peg.1638"/>
<organism evidence="2 3">
    <name type="scientific">Stenotrophomonas humi</name>
    <dbReference type="NCBI Taxonomy" id="405444"/>
    <lineage>
        <taxon>Bacteria</taxon>
        <taxon>Pseudomonadati</taxon>
        <taxon>Pseudomonadota</taxon>
        <taxon>Gammaproteobacteria</taxon>
        <taxon>Lysobacterales</taxon>
        <taxon>Lysobacteraceae</taxon>
        <taxon>Stenotrophomonas</taxon>
    </lineage>
</organism>
<evidence type="ECO:0000256" key="1">
    <source>
        <dbReference type="SAM" id="Phobius"/>
    </source>
</evidence>
<feature type="transmembrane region" description="Helical" evidence="1">
    <location>
        <begin position="56"/>
        <end position="73"/>
    </location>
</feature>
<gene>
    <name evidence="2" type="ORF">ABB26_12705</name>
</gene>
<dbReference type="RefSeq" id="WP_152982670.1">
    <property type="nucleotide sequence ID" value="NZ_LDJI01000024.1"/>
</dbReference>
<keyword evidence="1" id="KW-0472">Membrane</keyword>
<keyword evidence="1" id="KW-1133">Transmembrane helix</keyword>
<evidence type="ECO:0000313" key="2">
    <source>
        <dbReference type="EMBL" id="KRG63346.1"/>
    </source>
</evidence>
<feature type="transmembrane region" description="Helical" evidence="1">
    <location>
        <begin position="31"/>
        <end position="50"/>
    </location>
</feature>
<comment type="caution">
    <text evidence="2">The sequence shown here is derived from an EMBL/GenBank/DDBJ whole genome shotgun (WGS) entry which is preliminary data.</text>
</comment>
<keyword evidence="1" id="KW-0812">Transmembrane</keyword>
<dbReference type="Proteomes" id="UP000050864">
    <property type="component" value="Unassembled WGS sequence"/>
</dbReference>
<accession>A0A0R0C9L9</accession>
<keyword evidence="3" id="KW-1185">Reference proteome</keyword>
<sequence>MGFISAIFTMFALPAALYFLALLGIGFFSRLAFDVIAVLSIMLLLTSWLASSGFDALVMFALACFHAAITPFARSRLPHGTRRFQRDAGSVDGGN</sequence>
<feature type="transmembrane region" description="Helical" evidence="1">
    <location>
        <begin position="6"/>
        <end position="24"/>
    </location>
</feature>
<protein>
    <submittedName>
        <fullName evidence="2">Uncharacterized protein</fullName>
    </submittedName>
</protein>
<dbReference type="EMBL" id="LDJI01000024">
    <property type="protein sequence ID" value="KRG63346.1"/>
    <property type="molecule type" value="Genomic_DNA"/>
</dbReference>
<name>A0A0R0C9L9_9GAMM</name>
<proteinExistence type="predicted"/>